<evidence type="ECO:0000313" key="2">
    <source>
        <dbReference type="EMBL" id="CAB4184957.1"/>
    </source>
</evidence>
<dbReference type="InterPro" id="IPR046169">
    <property type="entry name" value="DUF6171"/>
</dbReference>
<organism evidence="4">
    <name type="scientific">uncultured Caudovirales phage</name>
    <dbReference type="NCBI Taxonomy" id="2100421"/>
    <lineage>
        <taxon>Viruses</taxon>
        <taxon>Duplodnaviria</taxon>
        <taxon>Heunggongvirae</taxon>
        <taxon>Uroviricota</taxon>
        <taxon>Caudoviricetes</taxon>
        <taxon>Peduoviridae</taxon>
        <taxon>Maltschvirus</taxon>
        <taxon>Maltschvirus maltsch</taxon>
    </lineage>
</organism>
<gene>
    <name evidence="2" type="ORF">UFOVP1131_71</name>
    <name evidence="3" type="ORF">UFOVP1245_115</name>
    <name evidence="4" type="ORF">UFOVP1582_63</name>
    <name evidence="1" type="ORF">UFOVP966_85</name>
</gene>
<sequence length="74" mass="8533">MTAKPWDMINPSIGRVSDEAFERRMNMCRSCEHFIKLSGQCKKCLCFMKLKAQLPHAECPVEKWGQENDKNSIG</sequence>
<proteinExistence type="predicted"/>
<evidence type="ECO:0000313" key="3">
    <source>
        <dbReference type="EMBL" id="CAB4192888.1"/>
    </source>
</evidence>
<protein>
    <submittedName>
        <fullName evidence="4">Uncharacterized protein</fullName>
    </submittedName>
</protein>
<accession>A0A6J7XTD0</accession>
<dbReference type="Pfam" id="PF19668">
    <property type="entry name" value="DUF6171"/>
    <property type="match status" value="1"/>
</dbReference>
<evidence type="ECO:0000313" key="1">
    <source>
        <dbReference type="EMBL" id="CAB4174855.1"/>
    </source>
</evidence>
<dbReference type="EMBL" id="LR797071">
    <property type="protein sequence ID" value="CAB4184957.1"/>
    <property type="molecule type" value="Genomic_DNA"/>
</dbReference>
<dbReference type="EMBL" id="LR797185">
    <property type="protein sequence ID" value="CAB4192888.1"/>
    <property type="molecule type" value="Genomic_DNA"/>
</dbReference>
<evidence type="ECO:0000313" key="4">
    <source>
        <dbReference type="EMBL" id="CAB5231322.1"/>
    </source>
</evidence>
<reference evidence="4" key="1">
    <citation type="submission" date="2020-05" db="EMBL/GenBank/DDBJ databases">
        <authorList>
            <person name="Chiriac C."/>
            <person name="Salcher M."/>
            <person name="Ghai R."/>
            <person name="Kavagutti S V."/>
        </authorList>
    </citation>
    <scope>NUCLEOTIDE SEQUENCE</scope>
</reference>
<name>A0A6J7XTD0_9CAUD</name>
<dbReference type="EMBL" id="LR796919">
    <property type="protein sequence ID" value="CAB4174855.1"/>
    <property type="molecule type" value="Genomic_DNA"/>
</dbReference>
<dbReference type="EMBL" id="LR798428">
    <property type="protein sequence ID" value="CAB5231322.1"/>
    <property type="molecule type" value="Genomic_DNA"/>
</dbReference>